<dbReference type="EMBL" id="BMPN01000012">
    <property type="protein sequence ID" value="GGJ76411.1"/>
    <property type="molecule type" value="Genomic_DNA"/>
</dbReference>
<comment type="caution">
    <text evidence="2">The sequence shown here is derived from an EMBL/GenBank/DDBJ whole genome shotgun (WGS) entry which is preliminary data.</text>
</comment>
<protein>
    <recommendedName>
        <fullName evidence="4">YolD-like family protein</fullName>
    </recommendedName>
</protein>
<dbReference type="RefSeq" id="WP_188944331.1">
    <property type="nucleotide sequence ID" value="NZ_BMPN01000012.1"/>
</dbReference>
<evidence type="ECO:0000256" key="1">
    <source>
        <dbReference type="SAM" id="MobiDB-lite"/>
    </source>
</evidence>
<accession>A0ABQ2DWT2</accession>
<proteinExistence type="predicted"/>
<evidence type="ECO:0008006" key="4">
    <source>
        <dbReference type="Google" id="ProtNLM"/>
    </source>
</evidence>
<reference evidence="3" key="1">
    <citation type="journal article" date="2019" name="Int. J. Syst. Evol. Microbiol.">
        <title>The Global Catalogue of Microorganisms (GCM) 10K type strain sequencing project: providing services to taxonomists for standard genome sequencing and annotation.</title>
        <authorList>
            <consortium name="The Broad Institute Genomics Platform"/>
            <consortium name="The Broad Institute Genome Sequencing Center for Infectious Disease"/>
            <person name="Wu L."/>
            <person name="Ma J."/>
        </authorList>
    </citation>
    <scope>NUCLEOTIDE SEQUENCE [LARGE SCALE GENOMIC DNA]</scope>
    <source>
        <strain evidence="3">JCM 30071</strain>
    </source>
</reference>
<feature type="region of interest" description="Disordered" evidence="1">
    <location>
        <begin position="1"/>
        <end position="24"/>
    </location>
</feature>
<evidence type="ECO:0000313" key="3">
    <source>
        <dbReference type="Proteomes" id="UP000634435"/>
    </source>
</evidence>
<gene>
    <name evidence="2" type="ORF">GCM10007111_42510</name>
</gene>
<dbReference type="Proteomes" id="UP000634435">
    <property type="component" value="Unassembled WGS sequence"/>
</dbReference>
<organism evidence="2 3">
    <name type="scientific">Virgibacillus kapii</name>
    <dbReference type="NCBI Taxonomy" id="1638645"/>
    <lineage>
        <taxon>Bacteria</taxon>
        <taxon>Bacillati</taxon>
        <taxon>Bacillota</taxon>
        <taxon>Bacilli</taxon>
        <taxon>Bacillales</taxon>
        <taxon>Bacillaceae</taxon>
        <taxon>Virgibacillus</taxon>
    </lineage>
</organism>
<dbReference type="InterPro" id="IPR014962">
    <property type="entry name" value="YolD"/>
</dbReference>
<sequence length="91" mass="10306">MASVPKPPKKTKKGSSQTPKLTEGEQIELAENLSDALEFESEITITTFRNKKYEKFTGVIRKADPHKKMITFVTRDFEQHKISANLIVGVQ</sequence>
<name>A0ABQ2DWT2_9BACI</name>
<dbReference type="Pfam" id="PF08863">
    <property type="entry name" value="YolD"/>
    <property type="match status" value="1"/>
</dbReference>
<keyword evidence="3" id="KW-1185">Reference proteome</keyword>
<evidence type="ECO:0000313" key="2">
    <source>
        <dbReference type="EMBL" id="GGJ76411.1"/>
    </source>
</evidence>